<evidence type="ECO:0000256" key="1">
    <source>
        <dbReference type="ARBA" id="ARBA00010518"/>
    </source>
</evidence>
<dbReference type="PROSITE" id="PS51732">
    <property type="entry name" value="ASN_GLN_ASE_3"/>
    <property type="match status" value="1"/>
</dbReference>
<evidence type="ECO:0000256" key="2">
    <source>
        <dbReference type="ARBA" id="ARBA00022801"/>
    </source>
</evidence>
<proteinExistence type="inferred from homology"/>
<dbReference type="SUPFAM" id="SSF53774">
    <property type="entry name" value="Glutaminase/Asparaginase"/>
    <property type="match status" value="1"/>
</dbReference>
<feature type="domain" description="Asparaginase/glutaminase C-terminal" evidence="6">
    <location>
        <begin position="210"/>
        <end position="325"/>
    </location>
</feature>
<evidence type="ECO:0000313" key="8">
    <source>
        <dbReference type="Proteomes" id="UP001060261"/>
    </source>
</evidence>
<dbReference type="Gene3D" id="3.40.50.40">
    <property type="match status" value="1"/>
</dbReference>
<dbReference type="InterPro" id="IPR040919">
    <property type="entry name" value="Asparaginase_C"/>
</dbReference>
<dbReference type="Gene3D" id="3.40.50.1170">
    <property type="entry name" value="L-asparaginase, N-terminal domain"/>
    <property type="match status" value="1"/>
</dbReference>
<dbReference type="Pfam" id="PF17763">
    <property type="entry name" value="Asparaginase_C"/>
    <property type="match status" value="1"/>
</dbReference>
<dbReference type="PRINTS" id="PR00139">
    <property type="entry name" value="ASNGLNASE"/>
</dbReference>
<evidence type="ECO:0000259" key="5">
    <source>
        <dbReference type="Pfam" id="PF00710"/>
    </source>
</evidence>
<dbReference type="PANTHER" id="PTHR11707">
    <property type="entry name" value="L-ASPARAGINASE"/>
    <property type="match status" value="1"/>
</dbReference>
<dbReference type="EMBL" id="CP104213">
    <property type="protein sequence ID" value="UWX64991.1"/>
    <property type="molecule type" value="Genomic_DNA"/>
</dbReference>
<keyword evidence="2" id="KW-0378">Hydrolase</keyword>
<feature type="domain" description="L-asparaginase N-terminal" evidence="5">
    <location>
        <begin position="7"/>
        <end position="182"/>
    </location>
</feature>
<dbReference type="InterPro" id="IPR004550">
    <property type="entry name" value="AsnASE_II"/>
</dbReference>
<protein>
    <submittedName>
        <fullName evidence="7">Asparaginase</fullName>
    </submittedName>
</protein>
<sequence>MSAPASRLAIIHTGGTIASRPDPGGAGLTPQQAPPVPDLGPGFATVEAENIQAFNLPSPHITPAHMESLRGLIEDLAPDYGGMVLTHGTDTLEETAFFLHLTLGTPAGVVLTGSMRHAEEPSWDGPGNLYDAAQVALSAQTRGRGPLVVFGGDIFDARTVTKVHTTAVDAFGGYPGPIGRIDHGPAGAALHYFARPEPRPLYRPVRVDARVEVLYAYAGWQGEGYTEAAERADGLVIAALGTGNLPAELLALIEQTCTRTQKPVVIATRTHAGPVLPIYGYPGGGATLLRAGAIPASFLNAHKARILLIVLLGLGLNRAEIAEVFGRGAF</sequence>
<dbReference type="Pfam" id="PF00710">
    <property type="entry name" value="Asparaginase"/>
    <property type="match status" value="1"/>
</dbReference>
<dbReference type="PROSITE" id="PS00917">
    <property type="entry name" value="ASN_GLN_ASE_2"/>
    <property type="match status" value="1"/>
</dbReference>
<feature type="active site" evidence="3">
    <location>
        <position position="16"/>
    </location>
</feature>
<feature type="active site" evidence="4">
    <location>
        <position position="89"/>
    </location>
</feature>
<dbReference type="InterPro" id="IPR027473">
    <property type="entry name" value="L-asparaginase_C"/>
</dbReference>
<gene>
    <name evidence="7" type="ORF">N0D28_04855</name>
</gene>
<evidence type="ECO:0000256" key="4">
    <source>
        <dbReference type="PROSITE-ProRule" id="PRU10100"/>
    </source>
</evidence>
<dbReference type="PIRSF" id="PIRSF001220">
    <property type="entry name" value="L-ASNase_gatD"/>
    <property type="match status" value="1"/>
</dbReference>
<evidence type="ECO:0000259" key="6">
    <source>
        <dbReference type="Pfam" id="PF17763"/>
    </source>
</evidence>
<dbReference type="PIRSF" id="PIRSF500176">
    <property type="entry name" value="L_ASNase"/>
    <property type="match status" value="1"/>
</dbReference>
<dbReference type="Proteomes" id="UP001060261">
    <property type="component" value="Chromosome"/>
</dbReference>
<name>A0ABY5YJ70_9DEIO</name>
<dbReference type="InterPro" id="IPR027474">
    <property type="entry name" value="L-asparaginase_N"/>
</dbReference>
<dbReference type="InterPro" id="IPR006034">
    <property type="entry name" value="Asparaginase/glutaminase-like"/>
</dbReference>
<evidence type="ECO:0000313" key="7">
    <source>
        <dbReference type="EMBL" id="UWX64991.1"/>
    </source>
</evidence>
<dbReference type="PROSITE" id="PS00144">
    <property type="entry name" value="ASN_GLN_ASE_1"/>
    <property type="match status" value="1"/>
</dbReference>
<dbReference type="SMART" id="SM00870">
    <property type="entry name" value="Asparaginase"/>
    <property type="match status" value="1"/>
</dbReference>
<dbReference type="InterPro" id="IPR020827">
    <property type="entry name" value="Asparaginase/glutaminase_AS1"/>
</dbReference>
<evidence type="ECO:0000256" key="3">
    <source>
        <dbReference type="PROSITE-ProRule" id="PRU10099"/>
    </source>
</evidence>
<keyword evidence="8" id="KW-1185">Reference proteome</keyword>
<dbReference type="InterPro" id="IPR036152">
    <property type="entry name" value="Asp/glu_Ase-like_sf"/>
</dbReference>
<dbReference type="InterPro" id="IPR027475">
    <property type="entry name" value="Asparaginase/glutaminase_AS2"/>
</dbReference>
<comment type="similarity">
    <text evidence="1">Belongs to the asparaginase 1 family.</text>
</comment>
<organism evidence="7 8">
    <name type="scientific">Deinococcus rubellus</name>
    <dbReference type="NCBI Taxonomy" id="1889240"/>
    <lineage>
        <taxon>Bacteria</taxon>
        <taxon>Thermotogati</taxon>
        <taxon>Deinococcota</taxon>
        <taxon>Deinococci</taxon>
        <taxon>Deinococcales</taxon>
        <taxon>Deinococcaceae</taxon>
        <taxon>Deinococcus</taxon>
    </lineage>
</organism>
<dbReference type="InterPro" id="IPR037152">
    <property type="entry name" value="L-asparaginase_N_sf"/>
</dbReference>
<dbReference type="PANTHER" id="PTHR11707:SF28">
    <property type="entry name" value="60 KDA LYSOPHOSPHOLIPASE"/>
    <property type="match status" value="1"/>
</dbReference>
<dbReference type="RefSeq" id="WP_260561249.1">
    <property type="nucleotide sequence ID" value="NZ_BAABEC010000191.1"/>
</dbReference>
<accession>A0ABY5YJ70</accession>
<dbReference type="SFLD" id="SFLDS00057">
    <property type="entry name" value="Glutaminase/Asparaginase"/>
    <property type="match status" value="1"/>
</dbReference>
<dbReference type="CDD" id="cd08964">
    <property type="entry name" value="L-asparaginase_II"/>
    <property type="match status" value="1"/>
</dbReference>
<reference evidence="7" key="1">
    <citation type="submission" date="2022-09" db="EMBL/GenBank/DDBJ databases">
        <title>genome sequence of Deinococcus rubellus.</title>
        <authorList>
            <person name="Srinivasan S."/>
        </authorList>
    </citation>
    <scope>NUCLEOTIDE SEQUENCE</scope>
    <source>
        <strain evidence="7">Ant6</strain>
    </source>
</reference>